<accession>A0A1L9QKA8</accession>
<dbReference type="EMBL" id="MLAW01000065">
    <property type="protein sequence ID" value="OJJ16246.1"/>
    <property type="molecule type" value="Genomic_DNA"/>
</dbReference>
<gene>
    <name evidence="2" type="ORF">BI308_23735</name>
</gene>
<sequence>MIAKFPILNWFSSVLAGTVTLITLGGVVPEAAKGESITSQIAQMDRSVPQNLYNTGQTSLEQHNYQQALTYFNQAIAINGEYAQAYQGRALARDAMGDSEGAVSDLRTAASFYWKQGNAVAAYEAIRLIEQMGKKFVCRQSGGQWQTVMNLKSKTYPLIIWHDRRVWDVDGNGNPVFLGQDSIVTTTRAEKNTELSAQGRCASVSERLNSISDALMHRGAQHLFRVATLERTVEESTRTGQVLTLEHKIQVACIPDIQGVCDRQNAIFTLTGQPEGEGVTENNQKRLERLTRLIDHPGSGEPIHN</sequence>
<dbReference type="AlphaFoldDB" id="A0A1L9QKA8"/>
<dbReference type="Proteomes" id="UP000183940">
    <property type="component" value="Unassembled WGS sequence"/>
</dbReference>
<reference evidence="2" key="1">
    <citation type="submission" date="2016-10" db="EMBL/GenBank/DDBJ databases">
        <title>CRISPR-Cas defence system in Roseofilum reptotaenium: evidence of a bacteriophage-cyanobacterium arms race in the coral black band disease.</title>
        <authorList>
            <person name="Buerger P."/>
            <person name="Wood-Charlson E.M."/>
            <person name="Weynberg K.D."/>
            <person name="Willis B."/>
            <person name="Van Oppen M.J."/>
        </authorList>
    </citation>
    <scope>NUCLEOTIDE SEQUENCE [LARGE SCALE GENOMIC DNA]</scope>
    <source>
        <strain evidence="2">AO1-A</strain>
    </source>
</reference>
<feature type="repeat" description="TPR" evidence="1">
    <location>
        <begin position="49"/>
        <end position="82"/>
    </location>
</feature>
<keyword evidence="1" id="KW-0802">TPR repeat</keyword>
<name>A0A1L9QKA8_9CYAN</name>
<dbReference type="SUPFAM" id="SSF48452">
    <property type="entry name" value="TPR-like"/>
    <property type="match status" value="1"/>
</dbReference>
<dbReference type="STRING" id="1925591.BI308_23735"/>
<keyword evidence="3" id="KW-1185">Reference proteome</keyword>
<evidence type="ECO:0000313" key="2">
    <source>
        <dbReference type="EMBL" id="OJJ16246.1"/>
    </source>
</evidence>
<dbReference type="PROSITE" id="PS50005">
    <property type="entry name" value="TPR"/>
    <property type="match status" value="1"/>
</dbReference>
<evidence type="ECO:0000256" key="1">
    <source>
        <dbReference type="PROSITE-ProRule" id="PRU00339"/>
    </source>
</evidence>
<dbReference type="InterPro" id="IPR019734">
    <property type="entry name" value="TPR_rpt"/>
</dbReference>
<evidence type="ECO:0000313" key="3">
    <source>
        <dbReference type="Proteomes" id="UP000183940"/>
    </source>
</evidence>
<proteinExistence type="predicted"/>
<organism evidence="2 3">
    <name type="scientific">Roseofilum reptotaenium AO1-A</name>
    <dbReference type="NCBI Taxonomy" id="1925591"/>
    <lineage>
        <taxon>Bacteria</taxon>
        <taxon>Bacillati</taxon>
        <taxon>Cyanobacteriota</taxon>
        <taxon>Cyanophyceae</taxon>
        <taxon>Desertifilales</taxon>
        <taxon>Desertifilaceae</taxon>
        <taxon>Roseofilum</taxon>
    </lineage>
</organism>
<protein>
    <submittedName>
        <fullName evidence="2">Uncharacterized protein</fullName>
    </submittedName>
</protein>
<dbReference type="Gene3D" id="1.25.40.10">
    <property type="entry name" value="Tetratricopeptide repeat domain"/>
    <property type="match status" value="1"/>
</dbReference>
<dbReference type="InterPro" id="IPR011990">
    <property type="entry name" value="TPR-like_helical_dom_sf"/>
</dbReference>
<comment type="caution">
    <text evidence="2">The sequence shown here is derived from an EMBL/GenBank/DDBJ whole genome shotgun (WGS) entry which is preliminary data.</text>
</comment>
<dbReference type="SMART" id="SM00028">
    <property type="entry name" value="TPR"/>
    <property type="match status" value="2"/>
</dbReference>